<evidence type="ECO:0000256" key="4">
    <source>
        <dbReference type="ARBA" id="ARBA00011982"/>
    </source>
</evidence>
<keyword evidence="24" id="KW-1185">Reference proteome</keyword>
<reference evidence="25" key="1">
    <citation type="submission" date="2025-08" db="UniProtKB">
        <authorList>
            <consortium name="RefSeq"/>
        </authorList>
    </citation>
    <scope>IDENTIFICATION</scope>
</reference>
<evidence type="ECO:0000256" key="3">
    <source>
        <dbReference type="ARBA" id="ARBA00011738"/>
    </source>
</evidence>
<dbReference type="Gene3D" id="1.20.82.10">
    <property type="entry name" value="ADP Ribosyl Cyclase, Chain A, domain 1"/>
    <property type="match status" value="1"/>
</dbReference>
<keyword evidence="15" id="KW-1015">Disulfide bond</keyword>
<evidence type="ECO:0000256" key="8">
    <source>
        <dbReference type="ARBA" id="ARBA00022692"/>
    </source>
</evidence>
<dbReference type="SUPFAM" id="SSF52309">
    <property type="entry name" value="N-(deoxy)ribosyltransferase-like"/>
    <property type="match status" value="1"/>
</dbReference>
<keyword evidence="10" id="KW-0521">NADP</keyword>
<keyword evidence="9 25" id="KW-0378">Hydrolase</keyword>
<dbReference type="Proteomes" id="UP001652624">
    <property type="component" value="Chromosome 3"/>
</dbReference>
<evidence type="ECO:0000256" key="20">
    <source>
        <dbReference type="ARBA" id="ARBA00031355"/>
    </source>
</evidence>
<protein>
    <recommendedName>
        <fullName evidence="6">ADP-ribosyl cyclase/cyclic ADP-ribose hydrolase 1</fullName>
        <ecNumber evidence="5">2.4.99.20</ecNumber>
        <ecNumber evidence="4">3.2.2.6</ecNumber>
    </recommendedName>
    <alternativeName>
        <fullName evidence="21">2'-phospho-ADP-ribosyl cyclase</fullName>
    </alternativeName>
    <alternativeName>
        <fullName evidence="19">2'-phospho-ADP-ribosyl cyclase/2'-phospho-cyclic-ADP-ribose transferase</fullName>
    </alternativeName>
    <alternativeName>
        <fullName evidence="17">2'-phospho-cyclic-ADP-ribose transferase</fullName>
    </alternativeName>
    <alternativeName>
        <fullName evidence="20">ADP-ribosyl cyclase 1</fullName>
    </alternativeName>
    <alternativeName>
        <fullName evidence="18">Cyclic ADP-ribose hydrolase 1</fullName>
    </alternativeName>
</protein>
<accession>A0ABM3X690</accession>
<evidence type="ECO:0000256" key="23">
    <source>
        <dbReference type="SAM" id="Phobius"/>
    </source>
</evidence>
<evidence type="ECO:0000256" key="13">
    <source>
        <dbReference type="ARBA" id="ARBA00023027"/>
    </source>
</evidence>
<evidence type="ECO:0000256" key="16">
    <source>
        <dbReference type="ARBA" id="ARBA00023180"/>
    </source>
</evidence>
<evidence type="ECO:0000256" key="19">
    <source>
        <dbReference type="ARBA" id="ARBA00030418"/>
    </source>
</evidence>
<evidence type="ECO:0000313" key="25">
    <source>
        <dbReference type="RefSeq" id="XP_060044316.1"/>
    </source>
</evidence>
<dbReference type="CDD" id="cd04759">
    <property type="entry name" value="Rib_hydrolase"/>
    <property type="match status" value="1"/>
</dbReference>
<keyword evidence="7" id="KW-0808">Transferase</keyword>
<dbReference type="EC" id="2.4.99.20" evidence="5"/>
<dbReference type="InterPro" id="IPR003193">
    <property type="entry name" value="ADP-ribosyl_cyclase"/>
</dbReference>
<organism evidence="24 25">
    <name type="scientific">Erinaceus europaeus</name>
    <name type="common">Western European hedgehog</name>
    <dbReference type="NCBI Taxonomy" id="9365"/>
    <lineage>
        <taxon>Eukaryota</taxon>
        <taxon>Metazoa</taxon>
        <taxon>Chordata</taxon>
        <taxon>Craniata</taxon>
        <taxon>Vertebrata</taxon>
        <taxon>Euteleostomi</taxon>
        <taxon>Mammalia</taxon>
        <taxon>Eutheria</taxon>
        <taxon>Laurasiatheria</taxon>
        <taxon>Eulipotyphla</taxon>
        <taxon>Erinaceidae</taxon>
        <taxon>Erinaceinae</taxon>
        <taxon>Erinaceus</taxon>
    </lineage>
</organism>
<dbReference type="Gene3D" id="3.40.50.720">
    <property type="entry name" value="NAD(P)-binding Rossmann-like Domain"/>
    <property type="match status" value="1"/>
</dbReference>
<dbReference type="EC" id="3.2.2.6" evidence="4"/>
<evidence type="ECO:0000256" key="2">
    <source>
        <dbReference type="ARBA" id="ARBA00005406"/>
    </source>
</evidence>
<dbReference type="PANTHER" id="PTHR10912">
    <property type="entry name" value="ADP-RIBOSYL CYCLASE"/>
    <property type="match status" value="1"/>
</dbReference>
<evidence type="ECO:0000256" key="9">
    <source>
        <dbReference type="ARBA" id="ARBA00022801"/>
    </source>
</evidence>
<evidence type="ECO:0000256" key="17">
    <source>
        <dbReference type="ARBA" id="ARBA00029787"/>
    </source>
</evidence>
<evidence type="ECO:0000256" key="7">
    <source>
        <dbReference type="ARBA" id="ARBA00022679"/>
    </source>
</evidence>
<evidence type="ECO:0000313" key="24">
    <source>
        <dbReference type="Proteomes" id="UP001652624"/>
    </source>
</evidence>
<comment type="similarity">
    <text evidence="2">Belongs to the ADP-ribosyl cyclase family.</text>
</comment>
<dbReference type="RefSeq" id="XP_060044316.1">
    <property type="nucleotide sequence ID" value="XM_060188333.1"/>
</dbReference>
<dbReference type="GO" id="GO:0016787">
    <property type="term" value="F:hydrolase activity"/>
    <property type="evidence" value="ECO:0007669"/>
    <property type="project" value="UniProtKB-KW"/>
</dbReference>
<evidence type="ECO:0000256" key="18">
    <source>
        <dbReference type="ARBA" id="ARBA00030272"/>
    </source>
</evidence>
<evidence type="ECO:0000256" key="11">
    <source>
        <dbReference type="ARBA" id="ARBA00022968"/>
    </source>
</evidence>
<comment type="subunit">
    <text evidence="3">Homodimer.</text>
</comment>
<evidence type="ECO:0000256" key="1">
    <source>
        <dbReference type="ARBA" id="ARBA00004606"/>
    </source>
</evidence>
<sequence>MPQAGYSFVVQAEEKPCRAVSSRALCFGAVLALVIGLGMGLGFWRSLRAPAWHGRGTSANFSQRVLKRCSSYSRGSVPELGGKRCPEIVAAFENAFLSKDPCQITEEDYQPLINLTQQSIPCGKFLFWSRSKKLAHRYTRQKKEFFTLEDTLLGRLADGLTWCGEKGSPEMNYQSCPHWKEDCAKNPVLVFWVLASRRFAENACGEVTVMLNGSQSNAFSRSSMFGSIEVRHLDPKKVHTLQAWVMQNPGGVSGDSCSGTTISDLKSIINGRNITFICHDVNSLEEICV</sequence>
<evidence type="ECO:0000256" key="12">
    <source>
        <dbReference type="ARBA" id="ARBA00022989"/>
    </source>
</evidence>
<comment type="subcellular location">
    <subcellularLocation>
        <location evidence="1">Membrane</location>
        <topology evidence="1">Single-pass type II membrane protein</topology>
    </subcellularLocation>
</comment>
<evidence type="ECO:0000256" key="10">
    <source>
        <dbReference type="ARBA" id="ARBA00022857"/>
    </source>
</evidence>
<evidence type="ECO:0000256" key="6">
    <source>
        <dbReference type="ARBA" id="ARBA00015644"/>
    </source>
</evidence>
<evidence type="ECO:0000256" key="15">
    <source>
        <dbReference type="ARBA" id="ARBA00023157"/>
    </source>
</evidence>
<dbReference type="Pfam" id="PF02267">
    <property type="entry name" value="Rib_hydrolayse"/>
    <property type="match status" value="1"/>
</dbReference>
<keyword evidence="14 23" id="KW-0472">Membrane</keyword>
<gene>
    <name evidence="25" type="primary">LOC103118983</name>
</gene>
<comment type="catalytic activity">
    <reaction evidence="22">
        <text>NAD(+) + H2O = ADP-D-ribose + nicotinamide + H(+)</text>
        <dbReference type="Rhea" id="RHEA:16301"/>
        <dbReference type="ChEBI" id="CHEBI:15377"/>
        <dbReference type="ChEBI" id="CHEBI:15378"/>
        <dbReference type="ChEBI" id="CHEBI:17154"/>
        <dbReference type="ChEBI" id="CHEBI:57540"/>
        <dbReference type="ChEBI" id="CHEBI:57967"/>
        <dbReference type="EC" id="3.2.2.6"/>
    </reaction>
</comment>
<keyword evidence="16" id="KW-0325">Glycoprotein</keyword>
<proteinExistence type="inferred from homology"/>
<keyword evidence="13" id="KW-0520">NAD</keyword>
<evidence type="ECO:0000256" key="5">
    <source>
        <dbReference type="ARBA" id="ARBA00012600"/>
    </source>
</evidence>
<keyword evidence="12 23" id="KW-1133">Transmembrane helix</keyword>
<name>A0ABM3X690_ERIEU</name>
<dbReference type="PANTHER" id="PTHR10912:SF5">
    <property type="entry name" value="ADP-RIBOSYL CYCLASE_CYCLIC ADP-RIBOSE HYDROLASE 1"/>
    <property type="match status" value="1"/>
</dbReference>
<dbReference type="GeneID" id="103118983"/>
<evidence type="ECO:0000256" key="22">
    <source>
        <dbReference type="ARBA" id="ARBA00049238"/>
    </source>
</evidence>
<keyword evidence="8 23" id="KW-0812">Transmembrane</keyword>
<evidence type="ECO:0000256" key="14">
    <source>
        <dbReference type="ARBA" id="ARBA00023136"/>
    </source>
</evidence>
<feature type="transmembrane region" description="Helical" evidence="23">
    <location>
        <begin position="24"/>
        <end position="44"/>
    </location>
</feature>
<evidence type="ECO:0000256" key="21">
    <source>
        <dbReference type="ARBA" id="ARBA00031840"/>
    </source>
</evidence>
<keyword evidence="11" id="KW-0735">Signal-anchor</keyword>